<gene>
    <name evidence="8" type="ORF">HYN04_08000</name>
</gene>
<dbReference type="InterPro" id="IPR036188">
    <property type="entry name" value="FAD/NAD-bd_sf"/>
</dbReference>
<name>A0A2Z3HY04_9CAUL</name>
<comment type="cofactor">
    <cofactor evidence="1">
        <name>FAD</name>
        <dbReference type="ChEBI" id="CHEBI:57692"/>
    </cofactor>
</comment>
<evidence type="ECO:0000256" key="2">
    <source>
        <dbReference type="ARBA" id="ARBA00010139"/>
    </source>
</evidence>
<keyword evidence="6" id="KW-0560">Oxidoreductase</keyword>
<evidence type="ECO:0000313" key="8">
    <source>
        <dbReference type="EMBL" id="AWM77709.1"/>
    </source>
</evidence>
<dbReference type="GO" id="GO:0004497">
    <property type="term" value="F:monooxygenase activity"/>
    <property type="evidence" value="ECO:0007669"/>
    <property type="project" value="UniProtKB-KW"/>
</dbReference>
<keyword evidence="4" id="KW-0274">FAD</keyword>
<evidence type="ECO:0000256" key="7">
    <source>
        <dbReference type="ARBA" id="ARBA00023033"/>
    </source>
</evidence>
<dbReference type="PANTHER" id="PTHR43098">
    <property type="entry name" value="L-ORNITHINE N(5)-MONOOXYGENASE-RELATED"/>
    <property type="match status" value="1"/>
</dbReference>
<dbReference type="Proteomes" id="UP000247763">
    <property type="component" value="Chromosome"/>
</dbReference>
<dbReference type="PRINTS" id="PR00411">
    <property type="entry name" value="PNDRDTASEI"/>
</dbReference>
<evidence type="ECO:0000256" key="1">
    <source>
        <dbReference type="ARBA" id="ARBA00001974"/>
    </source>
</evidence>
<dbReference type="Gene3D" id="3.50.50.60">
    <property type="entry name" value="FAD/NAD(P)-binding domain"/>
    <property type="match status" value="2"/>
</dbReference>
<dbReference type="KEGG" id="phb:HYN04_08000"/>
<dbReference type="RefSeq" id="WP_110450276.1">
    <property type="nucleotide sequence ID" value="NZ_CP029479.1"/>
</dbReference>
<keyword evidence="5" id="KW-0521">NADP</keyword>
<dbReference type="OrthoDB" id="312624at2"/>
<dbReference type="EMBL" id="CP029479">
    <property type="protein sequence ID" value="AWM77709.1"/>
    <property type="molecule type" value="Genomic_DNA"/>
</dbReference>
<reference evidence="9" key="1">
    <citation type="submission" date="2018-05" db="EMBL/GenBank/DDBJ databases">
        <title>Genome sequencing of Phenylobacterium sp. HYN0004.</title>
        <authorList>
            <person name="Yi H."/>
            <person name="Baek C."/>
        </authorList>
    </citation>
    <scope>NUCLEOTIDE SEQUENCE [LARGE SCALE GENOMIC DNA]</scope>
    <source>
        <strain evidence="9">HYN0004</strain>
    </source>
</reference>
<evidence type="ECO:0000313" key="9">
    <source>
        <dbReference type="Proteomes" id="UP000247763"/>
    </source>
</evidence>
<accession>A0A2Z3HY04</accession>
<keyword evidence="3" id="KW-0285">Flavoprotein</keyword>
<keyword evidence="9" id="KW-1185">Reference proteome</keyword>
<sequence>MAGNAAPRTALKGSSVDVVVVGAGFGGLYMVHKAREAGLSVQGFEAGGGVGGTWYWNRYPGARCDIPSLFYSFTWSEELAREWRWSEKYAPQPEILRYAEHIADRFDLRPAFHFNTRVESAVFDEATARWTVRTDQGDEVSARWVVMATGCLSVPKNPDIPGADRFKGETHLTGLWPHEGVDFTGKRVAVIGTGSSAIQSIPLIARDAAQVTVFQRTPNFSLPALNSPLSDAEVDGYLEGFTGYRDMLRSGQSIFPAPPPDYRVQGEELETLKSGLWNGMGLMSLFAIPNLMRMPDLNEEVCEHVRDRVRQMVRDPEVAERLVPRGYAIGAKRPCVDTDYYATFNRDNVRLVDLRETPIETITKMGVRTTAGETPFDVIVFATGFDAMTGALLKMDIRGRDGRTLGEAWAEGPKTYLGLMVAGFPNLFTVTGPGSPSVLSNMISSIEQHIDWIDNAITWANGRQARTLEADPSAQEAWVAHVNEAAEGSLYLDAASWYMGANVPGKPRVFMPYIGEGYKIRIDEVAARDYEGFRTE</sequence>
<dbReference type="InterPro" id="IPR050775">
    <property type="entry name" value="FAD-binding_Monooxygenases"/>
</dbReference>
<dbReference type="Pfam" id="PF13738">
    <property type="entry name" value="Pyr_redox_3"/>
    <property type="match status" value="1"/>
</dbReference>
<comment type="similarity">
    <text evidence="2">Belongs to the FAD-binding monooxygenase family.</text>
</comment>
<organism evidence="8 9">
    <name type="scientific">Phenylobacterium parvum</name>
    <dbReference type="NCBI Taxonomy" id="2201350"/>
    <lineage>
        <taxon>Bacteria</taxon>
        <taxon>Pseudomonadati</taxon>
        <taxon>Pseudomonadota</taxon>
        <taxon>Alphaproteobacteria</taxon>
        <taxon>Caulobacterales</taxon>
        <taxon>Caulobacteraceae</taxon>
        <taxon>Phenylobacterium</taxon>
    </lineage>
</organism>
<proteinExistence type="inferred from homology"/>
<evidence type="ECO:0000256" key="5">
    <source>
        <dbReference type="ARBA" id="ARBA00022857"/>
    </source>
</evidence>
<keyword evidence="7 8" id="KW-0503">Monooxygenase</keyword>
<protein>
    <submittedName>
        <fullName evidence="8">Cyclohexanone monooxygenase</fullName>
    </submittedName>
</protein>
<evidence type="ECO:0000256" key="6">
    <source>
        <dbReference type="ARBA" id="ARBA00023002"/>
    </source>
</evidence>
<evidence type="ECO:0000256" key="4">
    <source>
        <dbReference type="ARBA" id="ARBA00022827"/>
    </source>
</evidence>
<evidence type="ECO:0000256" key="3">
    <source>
        <dbReference type="ARBA" id="ARBA00022630"/>
    </source>
</evidence>
<dbReference type="AlphaFoldDB" id="A0A2Z3HY04"/>
<dbReference type="PANTHER" id="PTHR43098:SF3">
    <property type="entry name" value="L-ORNITHINE N(5)-MONOOXYGENASE-RELATED"/>
    <property type="match status" value="1"/>
</dbReference>
<dbReference type="SUPFAM" id="SSF51905">
    <property type="entry name" value="FAD/NAD(P)-binding domain"/>
    <property type="match status" value="3"/>
</dbReference>